<dbReference type="Proteomes" id="UP000738325">
    <property type="component" value="Unassembled WGS sequence"/>
</dbReference>
<keyword evidence="3" id="KW-1185">Reference proteome</keyword>
<name>A0A9P6RHK5_9FUNG</name>
<evidence type="ECO:0000313" key="2">
    <source>
        <dbReference type="EMBL" id="KAG0319156.1"/>
    </source>
</evidence>
<sequence>MKIPSAESARALTQAVILARLCGRYHDLASYASELLKQRIHFLANPDGSNLQELFIWGLPSSSASSASPVHPASSTLSPALTNAAATWTAVQMDEYLHQHWSPDQLPLNPPSHTTSWEATPIYVKALDTESMHAMVPIGRVDGVTLAVVLVSETTDTAPGSEVCWKYHNMTVFQESDLKSAGWSVMTDNALQTTITPSLALQSEDHVNDNNDRLGEEEDDSDDDYWGQYGDSDEDHDSAVDKNDKEPATAAAVVAAVADPDDTDDEESYWKKYAEQQEQQEEQERKHRLQQQRQGQEQEVEDQTLAANPPAQLNTEQPNPSAIGQVDPTMLSSLLQMLVTQGGAESSTVVPAQDALAAAPASPPGVPAGPNVDTDAYLVAPRTASLSRDETLRSKVLDSLRSAVMQASQAGYAKDEVFSMLDDIYRSSE</sequence>
<feature type="compositionally biased region" description="Basic and acidic residues" evidence="1">
    <location>
        <begin position="237"/>
        <end position="247"/>
    </location>
</feature>
<feature type="region of interest" description="Disordered" evidence="1">
    <location>
        <begin position="197"/>
        <end position="248"/>
    </location>
</feature>
<evidence type="ECO:0000313" key="3">
    <source>
        <dbReference type="Proteomes" id="UP000738325"/>
    </source>
</evidence>
<evidence type="ECO:0000256" key="1">
    <source>
        <dbReference type="SAM" id="MobiDB-lite"/>
    </source>
</evidence>
<protein>
    <submittedName>
        <fullName evidence="2">Uncharacterized protein</fullName>
    </submittedName>
</protein>
<dbReference type="AlphaFoldDB" id="A0A9P6RHK5"/>
<proteinExistence type="predicted"/>
<dbReference type="EMBL" id="JAAAIP010000336">
    <property type="protein sequence ID" value="KAG0319156.1"/>
    <property type="molecule type" value="Genomic_DNA"/>
</dbReference>
<feature type="region of interest" description="Disordered" evidence="1">
    <location>
        <begin position="274"/>
        <end position="303"/>
    </location>
</feature>
<reference evidence="2" key="1">
    <citation type="journal article" date="2020" name="Fungal Divers.">
        <title>Resolving the Mortierellaceae phylogeny through synthesis of multi-gene phylogenetics and phylogenomics.</title>
        <authorList>
            <person name="Vandepol N."/>
            <person name="Liber J."/>
            <person name="Desiro A."/>
            <person name="Na H."/>
            <person name="Kennedy M."/>
            <person name="Barry K."/>
            <person name="Grigoriev I.V."/>
            <person name="Miller A.N."/>
            <person name="O'Donnell K."/>
            <person name="Stajich J.E."/>
            <person name="Bonito G."/>
        </authorList>
    </citation>
    <scope>NUCLEOTIDE SEQUENCE</scope>
    <source>
        <strain evidence="2">REB-010B</strain>
    </source>
</reference>
<feature type="compositionally biased region" description="Basic and acidic residues" evidence="1">
    <location>
        <begin position="203"/>
        <end position="214"/>
    </location>
</feature>
<organism evidence="2 3">
    <name type="scientific">Dissophora globulifera</name>
    <dbReference type="NCBI Taxonomy" id="979702"/>
    <lineage>
        <taxon>Eukaryota</taxon>
        <taxon>Fungi</taxon>
        <taxon>Fungi incertae sedis</taxon>
        <taxon>Mucoromycota</taxon>
        <taxon>Mortierellomycotina</taxon>
        <taxon>Mortierellomycetes</taxon>
        <taxon>Mortierellales</taxon>
        <taxon>Mortierellaceae</taxon>
        <taxon>Dissophora</taxon>
    </lineage>
</organism>
<accession>A0A9P6RHK5</accession>
<dbReference type="OrthoDB" id="2409801at2759"/>
<feature type="compositionally biased region" description="Acidic residues" evidence="1">
    <location>
        <begin position="215"/>
        <end position="236"/>
    </location>
</feature>
<gene>
    <name evidence="2" type="ORF">BGZ99_005266</name>
</gene>
<comment type="caution">
    <text evidence="2">The sequence shown here is derived from an EMBL/GenBank/DDBJ whole genome shotgun (WGS) entry which is preliminary data.</text>
</comment>